<dbReference type="RefSeq" id="WP_219238813.1">
    <property type="nucleotide sequence ID" value="NZ_JAHWZX010000012.1"/>
</dbReference>
<name>A0ABS6XNA0_9SPHN</name>
<evidence type="ECO:0000313" key="2">
    <source>
        <dbReference type="Proteomes" id="UP001197214"/>
    </source>
</evidence>
<dbReference type="Proteomes" id="UP001197214">
    <property type="component" value="Unassembled WGS sequence"/>
</dbReference>
<organism evidence="1 2">
    <name type="scientific">Stakelama flava</name>
    <dbReference type="NCBI Taxonomy" id="2860338"/>
    <lineage>
        <taxon>Bacteria</taxon>
        <taxon>Pseudomonadati</taxon>
        <taxon>Pseudomonadota</taxon>
        <taxon>Alphaproteobacteria</taxon>
        <taxon>Sphingomonadales</taxon>
        <taxon>Sphingomonadaceae</taxon>
        <taxon>Stakelama</taxon>
    </lineage>
</organism>
<keyword evidence="2" id="KW-1185">Reference proteome</keyword>
<comment type="caution">
    <text evidence="1">The sequence shown here is derived from an EMBL/GenBank/DDBJ whole genome shotgun (WGS) entry which is preliminary data.</text>
</comment>
<dbReference type="EMBL" id="JAHWZX010000012">
    <property type="protein sequence ID" value="MBW4331692.1"/>
    <property type="molecule type" value="Genomic_DNA"/>
</dbReference>
<sequence length="104" mass="11321">MSRGPDAATLLERALLRSAAEAGCDPALIGADWERWASVTFTGARHTITLSLCTDEAGRDWLVALPDADFPLSGHLVADLAIDHVHFEGERKIVRLQALTVEDR</sequence>
<protein>
    <submittedName>
        <fullName evidence="1">Uncharacterized protein</fullName>
    </submittedName>
</protein>
<evidence type="ECO:0000313" key="1">
    <source>
        <dbReference type="EMBL" id="MBW4331692.1"/>
    </source>
</evidence>
<accession>A0ABS6XNA0</accession>
<reference evidence="1 2" key="1">
    <citation type="submission" date="2021-07" db="EMBL/GenBank/DDBJ databases">
        <title>Stakelama flava sp. nov., a novel endophytic bacterium isolated from branch of Kandelia candel.</title>
        <authorList>
            <person name="Tuo L."/>
        </authorList>
    </citation>
    <scope>NUCLEOTIDE SEQUENCE [LARGE SCALE GENOMIC DNA]</scope>
    <source>
        <strain evidence="1 2">CBK3Z-3</strain>
    </source>
</reference>
<proteinExistence type="predicted"/>
<gene>
    <name evidence="1" type="ORF">KY084_12510</name>
</gene>